<reference evidence="9 10" key="1">
    <citation type="submission" date="2019-05" db="EMBL/GenBank/DDBJ databases">
        <title>We sequenced the genome of Paenibacillus hemerocallicola KCTC 33185 for further insight into its adaptation and study the phylogeny of Paenibacillus.</title>
        <authorList>
            <person name="Narsing Rao M.P."/>
        </authorList>
    </citation>
    <scope>NUCLEOTIDE SEQUENCE [LARGE SCALE GENOMIC DNA]</scope>
    <source>
        <strain evidence="9 10">KCTC 33185</strain>
    </source>
</reference>
<dbReference type="RefSeq" id="WP_139607563.1">
    <property type="nucleotide sequence ID" value="NZ_VDCQ01000101.1"/>
</dbReference>
<feature type="transmembrane region" description="Helical" evidence="8">
    <location>
        <begin position="215"/>
        <end position="238"/>
    </location>
</feature>
<proteinExistence type="inferred from homology"/>
<evidence type="ECO:0000256" key="3">
    <source>
        <dbReference type="ARBA" id="ARBA00022448"/>
    </source>
</evidence>
<accession>A0A5C4SWQ8</accession>
<keyword evidence="10" id="KW-1185">Reference proteome</keyword>
<feature type="transmembrane region" description="Helical" evidence="8">
    <location>
        <begin position="112"/>
        <end position="133"/>
    </location>
</feature>
<evidence type="ECO:0000256" key="6">
    <source>
        <dbReference type="ARBA" id="ARBA00022989"/>
    </source>
</evidence>
<evidence type="ECO:0000256" key="1">
    <source>
        <dbReference type="ARBA" id="ARBA00004141"/>
    </source>
</evidence>
<dbReference type="Proteomes" id="UP000307943">
    <property type="component" value="Unassembled WGS sequence"/>
</dbReference>
<dbReference type="Pfam" id="PF03845">
    <property type="entry name" value="Spore_permease"/>
    <property type="match status" value="1"/>
</dbReference>
<evidence type="ECO:0000256" key="7">
    <source>
        <dbReference type="ARBA" id="ARBA00023136"/>
    </source>
</evidence>
<feature type="transmembrane region" description="Helical" evidence="8">
    <location>
        <begin position="326"/>
        <end position="350"/>
    </location>
</feature>
<comment type="caution">
    <text evidence="9">The sequence shown here is derived from an EMBL/GenBank/DDBJ whole genome shotgun (WGS) entry which is preliminary data.</text>
</comment>
<comment type="subcellular location">
    <subcellularLocation>
        <location evidence="1">Membrane</location>
        <topology evidence="1">Multi-pass membrane protein</topology>
    </subcellularLocation>
</comment>
<evidence type="ECO:0000256" key="8">
    <source>
        <dbReference type="SAM" id="Phobius"/>
    </source>
</evidence>
<feature type="transmembrane region" description="Helical" evidence="8">
    <location>
        <begin position="81"/>
        <end position="100"/>
    </location>
</feature>
<keyword evidence="7 8" id="KW-0472">Membrane</keyword>
<dbReference type="AlphaFoldDB" id="A0A5C4SWQ8"/>
<feature type="transmembrane region" description="Helical" evidence="8">
    <location>
        <begin position="183"/>
        <end position="203"/>
    </location>
</feature>
<evidence type="ECO:0000256" key="4">
    <source>
        <dbReference type="ARBA" id="ARBA00022544"/>
    </source>
</evidence>
<sequence>MNQGNISALQMALLLFQSVLGSSVLLMPSITTQLSGRDMWLTPILSVGVGYLVVWLALRLYRLSPDGTFGALLEAVFGKAAGKSLGLLFILFQLHILSFVARDYSEFIVLNFYFKTPVVIVLASMILLCVWVVRKGIEVLARCGQLFVPVITVITLLVFGLLIPDLDPGLIFPLFEKGVSPALKGSIVVDGWFCQLFLILYLLPRVKDKKAAKRWGYWSVTAIGFVMLSANLTILMLLGDSTSHYIYPVLTAARYIALADFFEHVEATVMMVWVLGEFIKISLNFFVVAVGLSQLLQLKKSDALVVPLGFVLLLMCFRSVRDYQTLAAFISTTGTIYILIGYVLFPLLVYMSAIVKRTVKGTIKVR</sequence>
<keyword evidence="5 8" id="KW-0812">Transmembrane</keyword>
<evidence type="ECO:0000256" key="2">
    <source>
        <dbReference type="ARBA" id="ARBA00007998"/>
    </source>
</evidence>
<evidence type="ECO:0000313" key="9">
    <source>
        <dbReference type="EMBL" id="TNJ57731.1"/>
    </source>
</evidence>
<dbReference type="PANTHER" id="PTHR34975">
    <property type="entry name" value="SPORE GERMINATION PROTEIN A2"/>
    <property type="match status" value="1"/>
</dbReference>
<dbReference type="PANTHER" id="PTHR34975:SF2">
    <property type="entry name" value="SPORE GERMINATION PROTEIN A2"/>
    <property type="match status" value="1"/>
</dbReference>
<dbReference type="GO" id="GO:0016020">
    <property type="term" value="C:membrane"/>
    <property type="evidence" value="ECO:0007669"/>
    <property type="project" value="UniProtKB-SubCell"/>
</dbReference>
<dbReference type="GO" id="GO:0009847">
    <property type="term" value="P:spore germination"/>
    <property type="evidence" value="ECO:0007669"/>
    <property type="project" value="InterPro"/>
</dbReference>
<keyword evidence="3" id="KW-0813">Transport</keyword>
<comment type="similarity">
    <text evidence="2">Belongs to the amino acid-polyamine-organocation (APC) superfamily. Spore germination protein (SGP) (TC 2.A.3.9) family.</text>
</comment>
<gene>
    <name evidence="9" type="ORF">FE784_38315</name>
</gene>
<dbReference type="OrthoDB" id="2078716at2"/>
<evidence type="ECO:0000313" key="10">
    <source>
        <dbReference type="Proteomes" id="UP000307943"/>
    </source>
</evidence>
<feature type="transmembrane region" description="Helical" evidence="8">
    <location>
        <begin position="304"/>
        <end position="320"/>
    </location>
</feature>
<dbReference type="InterPro" id="IPR004761">
    <property type="entry name" value="Spore_GerAB"/>
</dbReference>
<keyword evidence="4" id="KW-0309">Germination</keyword>
<dbReference type="NCBIfam" id="TIGR00912">
    <property type="entry name" value="2A0309"/>
    <property type="match status" value="1"/>
</dbReference>
<feature type="transmembrane region" description="Helical" evidence="8">
    <location>
        <begin position="145"/>
        <end position="163"/>
    </location>
</feature>
<name>A0A5C4SWQ8_9BACL</name>
<feature type="transmembrane region" description="Helical" evidence="8">
    <location>
        <begin position="270"/>
        <end position="292"/>
    </location>
</feature>
<evidence type="ECO:0000256" key="5">
    <source>
        <dbReference type="ARBA" id="ARBA00022692"/>
    </source>
</evidence>
<feature type="transmembrane region" description="Helical" evidence="8">
    <location>
        <begin position="40"/>
        <end position="61"/>
    </location>
</feature>
<organism evidence="9 10">
    <name type="scientific">Paenibacillus hemerocallicola</name>
    <dbReference type="NCBI Taxonomy" id="1172614"/>
    <lineage>
        <taxon>Bacteria</taxon>
        <taxon>Bacillati</taxon>
        <taxon>Bacillota</taxon>
        <taxon>Bacilli</taxon>
        <taxon>Bacillales</taxon>
        <taxon>Paenibacillaceae</taxon>
        <taxon>Paenibacillus</taxon>
    </lineage>
</organism>
<protein>
    <submittedName>
        <fullName evidence="9">Uncharacterized protein</fullName>
    </submittedName>
</protein>
<keyword evidence="6 8" id="KW-1133">Transmembrane helix</keyword>
<dbReference type="EMBL" id="VDCQ01000101">
    <property type="protein sequence ID" value="TNJ57731.1"/>
    <property type="molecule type" value="Genomic_DNA"/>
</dbReference>